<dbReference type="Gene3D" id="1.20.1260.10">
    <property type="match status" value="1"/>
</dbReference>
<comment type="caution">
    <text evidence="2">The sequence shown here is derived from an EMBL/GenBank/DDBJ whole genome shotgun (WGS) entry which is preliminary data.</text>
</comment>
<dbReference type="PROSITE" id="PS00380">
    <property type="entry name" value="RHODANESE_1"/>
    <property type="match status" value="1"/>
</dbReference>
<dbReference type="InterPro" id="IPR050229">
    <property type="entry name" value="GlpE_sulfurtransferase"/>
</dbReference>
<reference evidence="2" key="1">
    <citation type="journal article" date="2020" name="mSystems">
        <title>Genome- and Community-Level Interaction Insights into Carbon Utilization and Element Cycling Functions of Hydrothermarchaeota in Hydrothermal Sediment.</title>
        <authorList>
            <person name="Zhou Z."/>
            <person name="Liu Y."/>
            <person name="Xu W."/>
            <person name="Pan J."/>
            <person name="Luo Z.H."/>
            <person name="Li M."/>
        </authorList>
    </citation>
    <scope>NUCLEOTIDE SEQUENCE [LARGE SCALE GENOMIC DNA]</scope>
    <source>
        <strain evidence="2">SpSt-456</strain>
    </source>
</reference>
<sequence length="279" mass="31370">MAERNEKPVVETLFIDELETYRATRREKDYELIDVREPREYEAGHIPGARLLPLSRFEEGLHELPSEKELLFYCAAGGRSMAAALMTAESHLKPPRIINLQGGYMAWDGKELFHYPTVRLLTEKASLSEMLHEAMNLEKGAYRFYELSSSVASAWADTARGLVQWERRHAQAVYRLLEASPSTVPLPPFDDLFQSLPGTILEGGEPLEEAVKKLQSFPESACRAFAELALDIEYRAFDLYRNAAAAAKDATASALLLDLSEQEKAHIRFIAKVFASCEA</sequence>
<dbReference type="SUPFAM" id="SSF47240">
    <property type="entry name" value="Ferritin-like"/>
    <property type="match status" value="1"/>
</dbReference>
<evidence type="ECO:0000259" key="1">
    <source>
        <dbReference type="PROSITE" id="PS50206"/>
    </source>
</evidence>
<evidence type="ECO:0000313" key="2">
    <source>
        <dbReference type="EMBL" id="HFK96541.1"/>
    </source>
</evidence>
<dbReference type="InterPro" id="IPR001307">
    <property type="entry name" value="Thiosulphate_STrfase_CS"/>
</dbReference>
<dbReference type="InterPro" id="IPR009078">
    <property type="entry name" value="Ferritin-like_SF"/>
</dbReference>
<accession>A0A831ZJ98</accession>
<feature type="domain" description="Rhodanese" evidence="1">
    <location>
        <begin position="26"/>
        <end position="114"/>
    </location>
</feature>
<proteinExistence type="predicted"/>
<dbReference type="SMART" id="SM00450">
    <property type="entry name" value="RHOD"/>
    <property type="match status" value="1"/>
</dbReference>
<gene>
    <name evidence="2" type="ORF">ENS06_04335</name>
</gene>
<protein>
    <recommendedName>
        <fullName evidence="1">Rhodanese domain-containing protein</fullName>
    </recommendedName>
</protein>
<dbReference type="EMBL" id="DSTK01000013">
    <property type="protein sequence ID" value="HFK96541.1"/>
    <property type="molecule type" value="Genomic_DNA"/>
</dbReference>
<dbReference type="InterPro" id="IPR001763">
    <property type="entry name" value="Rhodanese-like_dom"/>
</dbReference>
<dbReference type="InterPro" id="IPR036873">
    <property type="entry name" value="Rhodanese-like_dom_sf"/>
</dbReference>
<dbReference type="InterPro" id="IPR012347">
    <property type="entry name" value="Ferritin-like"/>
</dbReference>
<dbReference type="PANTHER" id="PTHR43031">
    <property type="entry name" value="FAD-DEPENDENT OXIDOREDUCTASE"/>
    <property type="match status" value="1"/>
</dbReference>
<name>A0A831ZJ98_9BACT</name>
<dbReference type="AlphaFoldDB" id="A0A831ZJ98"/>
<dbReference type="SUPFAM" id="SSF52821">
    <property type="entry name" value="Rhodanese/Cell cycle control phosphatase"/>
    <property type="match status" value="1"/>
</dbReference>
<dbReference type="GO" id="GO:0004792">
    <property type="term" value="F:thiosulfate-cyanide sulfurtransferase activity"/>
    <property type="evidence" value="ECO:0007669"/>
    <property type="project" value="InterPro"/>
</dbReference>
<organism evidence="2">
    <name type="scientific">Desulfacinum infernum</name>
    <dbReference type="NCBI Taxonomy" id="35837"/>
    <lineage>
        <taxon>Bacteria</taxon>
        <taxon>Pseudomonadati</taxon>
        <taxon>Thermodesulfobacteriota</taxon>
        <taxon>Syntrophobacteria</taxon>
        <taxon>Syntrophobacterales</taxon>
        <taxon>Syntrophobacteraceae</taxon>
        <taxon>Desulfacinum</taxon>
    </lineage>
</organism>
<dbReference type="PANTHER" id="PTHR43031:SF1">
    <property type="entry name" value="PYRIDINE NUCLEOTIDE-DISULPHIDE OXIDOREDUCTASE"/>
    <property type="match status" value="1"/>
</dbReference>
<dbReference type="CDD" id="cd00158">
    <property type="entry name" value="RHOD"/>
    <property type="match status" value="1"/>
</dbReference>
<dbReference type="Pfam" id="PF00581">
    <property type="entry name" value="Rhodanese"/>
    <property type="match status" value="1"/>
</dbReference>
<dbReference type="PROSITE" id="PS50206">
    <property type="entry name" value="RHODANESE_3"/>
    <property type="match status" value="1"/>
</dbReference>
<dbReference type="Gene3D" id="3.40.250.10">
    <property type="entry name" value="Rhodanese-like domain"/>
    <property type="match status" value="1"/>
</dbReference>